<proteinExistence type="predicted"/>
<keyword evidence="4" id="KW-1185">Reference proteome</keyword>
<feature type="coiled-coil region" evidence="1">
    <location>
        <begin position="423"/>
        <end position="450"/>
    </location>
</feature>
<dbReference type="InParanoid" id="A0A165MJ67"/>
<reference evidence="3 4" key="1">
    <citation type="journal article" date="2016" name="Mol. Biol. Evol.">
        <title>Comparative Genomics of Early-Diverging Mushroom-Forming Fungi Provides Insights into the Origins of Lignocellulose Decay Capabilities.</title>
        <authorList>
            <person name="Nagy L.G."/>
            <person name="Riley R."/>
            <person name="Tritt A."/>
            <person name="Adam C."/>
            <person name="Daum C."/>
            <person name="Floudas D."/>
            <person name="Sun H."/>
            <person name="Yadav J.S."/>
            <person name="Pangilinan J."/>
            <person name="Larsson K.H."/>
            <person name="Matsuura K."/>
            <person name="Barry K."/>
            <person name="Labutti K."/>
            <person name="Kuo R."/>
            <person name="Ohm R.A."/>
            <person name="Bhattacharya S.S."/>
            <person name="Shirouzu T."/>
            <person name="Yoshinaga Y."/>
            <person name="Martin F.M."/>
            <person name="Grigoriev I.V."/>
            <person name="Hibbett D.S."/>
        </authorList>
    </citation>
    <scope>NUCLEOTIDE SEQUENCE [LARGE SCALE GENOMIC DNA]</scope>
    <source>
        <strain evidence="3 4">HHB12029</strain>
    </source>
</reference>
<protein>
    <submittedName>
        <fullName evidence="3">Uncharacterized protein</fullName>
    </submittedName>
</protein>
<sequence length="537" mass="59347">MKALKDEKEDVKIKASGITSRRARNRSIVAHQVEEKPELLPSGPTTMIISYDQFQELEQQSNDLAVALCKLEARFAEVEAERDALKKAAKDDRIAMKGHATEVAQLRTKLRDALEVQTHLKSSKDAADALILKQRLKLEDIRAKCEGLVKSAIENKETMDKQRLKLQNAETTELHLAQRVDELVEARDELRARHANKVGTNSHAVPVPEHDSAPKLQDVAEQGRLKLEEKETTHTNQVFKIMLERNTATETANAARSGWYRAEEDLKMANIKEKDMSQTIKALTFRLKYLEDLHKTLGISDAQATAYDTATQALLDERQNFEEKHMVRCAAHRAEHEAAHRALQKRMAACVEQLQAEIIRNGNHAYAFQVVLKALDLPEFTYSASESPPGNDVRFSGSTSTWNPYSEALKIVNGVKLLRSTHKKNLEDAASASNARNVAAEARIAELEENSQSGFAVRCSDTASGSPASATKTFIRPPTALPGTSGKSVENRTLTLSTPAISPVLAGTKRKALNGPTSVSEDLAKRHCSSFDSTSVS</sequence>
<dbReference type="Proteomes" id="UP000077266">
    <property type="component" value="Unassembled WGS sequence"/>
</dbReference>
<dbReference type="AlphaFoldDB" id="A0A165MJ67"/>
<evidence type="ECO:0000256" key="2">
    <source>
        <dbReference type="SAM" id="MobiDB-lite"/>
    </source>
</evidence>
<feature type="region of interest" description="Disordered" evidence="2">
    <location>
        <begin position="465"/>
        <end position="491"/>
    </location>
</feature>
<gene>
    <name evidence="3" type="ORF">EXIGLDRAFT_746142</name>
</gene>
<evidence type="ECO:0000313" key="4">
    <source>
        <dbReference type="Proteomes" id="UP000077266"/>
    </source>
</evidence>
<organism evidence="3 4">
    <name type="scientific">Exidia glandulosa HHB12029</name>
    <dbReference type="NCBI Taxonomy" id="1314781"/>
    <lineage>
        <taxon>Eukaryota</taxon>
        <taxon>Fungi</taxon>
        <taxon>Dikarya</taxon>
        <taxon>Basidiomycota</taxon>
        <taxon>Agaricomycotina</taxon>
        <taxon>Agaricomycetes</taxon>
        <taxon>Auriculariales</taxon>
        <taxon>Exidiaceae</taxon>
        <taxon>Exidia</taxon>
    </lineage>
</organism>
<evidence type="ECO:0000313" key="3">
    <source>
        <dbReference type="EMBL" id="KZV99342.1"/>
    </source>
</evidence>
<accession>A0A165MJ67</accession>
<name>A0A165MJ67_EXIGL</name>
<keyword evidence="1" id="KW-0175">Coiled coil</keyword>
<evidence type="ECO:0000256" key="1">
    <source>
        <dbReference type="SAM" id="Coils"/>
    </source>
</evidence>
<dbReference type="EMBL" id="KV425910">
    <property type="protein sequence ID" value="KZV99342.1"/>
    <property type="molecule type" value="Genomic_DNA"/>
</dbReference>